<dbReference type="AlphaFoldDB" id="L0JGC6"/>
<dbReference type="HOGENOM" id="CLU_092678_0_0_2"/>
<feature type="compositionally biased region" description="Basic and acidic residues" evidence="3">
    <location>
        <begin position="220"/>
        <end position="231"/>
    </location>
</feature>
<sequence length="240" mass="27095">MRYVTYVITPPRGYFDRGAERLRELGVTFDAVRNVEQLDDGTIMTQKVLRGDRAVAERALEETGPTVVDYQLTDAGDRSILQLHYEPSDLTRELRAIHDRHAVLLDYPLEYTGPANRSLRVSEIGREDALRRLIEETRAIVDVEIERLGSYDPSAERPFTELTDRQREVLRVAVEEGYYEEPRQVTYGDIAARLDCSAGTVGQHLRRIEARLMSSLISGDAERAAETDGHPDPPATGPSR</sequence>
<evidence type="ECO:0000259" key="5">
    <source>
        <dbReference type="Pfam" id="PF24278"/>
    </source>
</evidence>
<feature type="region of interest" description="Disordered" evidence="3">
    <location>
        <begin position="219"/>
        <end position="240"/>
    </location>
</feature>
<proteinExistence type="predicted"/>
<evidence type="ECO:0000313" key="8">
    <source>
        <dbReference type="Proteomes" id="UP000010843"/>
    </source>
</evidence>
<dbReference type="PATRIC" id="fig|797303.5.peg.2172"/>
<gene>
    <name evidence="6" type="ordered locus">Natpe_0671</name>
    <name evidence="7" type="ORF">C488_10783</name>
</gene>
<reference evidence="8" key="1">
    <citation type="submission" date="2012-02" db="EMBL/GenBank/DDBJ databases">
        <title>Complete sequence of chromosome of Natrinema pellirubrum DSM 15624.</title>
        <authorList>
            <person name="Lucas S."/>
            <person name="Han J."/>
            <person name="Lapidus A."/>
            <person name="Cheng J.-F."/>
            <person name="Goodwin L."/>
            <person name="Pitluck S."/>
            <person name="Peters L."/>
            <person name="Teshima H."/>
            <person name="Detter J.C."/>
            <person name="Han C."/>
            <person name="Tapia R."/>
            <person name="Land M."/>
            <person name="Hauser L."/>
            <person name="Kyrpides N."/>
            <person name="Ivanova N."/>
            <person name="Pagani I."/>
            <person name="Sproer C."/>
            <person name="Anderson I."/>
            <person name="Woyke T."/>
        </authorList>
    </citation>
    <scope>NUCLEOTIDE SEQUENCE [LARGE SCALE GENOMIC DNA]</scope>
    <source>
        <strain evidence="8">DSM 15624 / JCM 10476 / NCIMB 786</strain>
    </source>
</reference>
<accession>L0JGC6</accession>
<dbReference type="InterPro" id="IPR056493">
    <property type="entry name" value="HVO_0513_N"/>
</dbReference>
<keyword evidence="9" id="KW-1185">Reference proteome</keyword>
<evidence type="ECO:0000256" key="1">
    <source>
        <dbReference type="ARBA" id="ARBA00023015"/>
    </source>
</evidence>
<dbReference type="InterPro" id="IPR007050">
    <property type="entry name" value="HTH_bacterioopsin"/>
</dbReference>
<dbReference type="Pfam" id="PF24278">
    <property type="entry name" value="HVO_0513_N"/>
    <property type="match status" value="1"/>
</dbReference>
<organism evidence="6 8">
    <name type="scientific">Natrinema pellirubrum (strain DSM 15624 / CIP 106293 / JCM 10476 / NCIMB 786 / 157)</name>
    <dbReference type="NCBI Taxonomy" id="797303"/>
    <lineage>
        <taxon>Archaea</taxon>
        <taxon>Methanobacteriati</taxon>
        <taxon>Methanobacteriota</taxon>
        <taxon>Stenosarchaea group</taxon>
        <taxon>Halobacteria</taxon>
        <taxon>Halobacteriales</taxon>
        <taxon>Natrialbaceae</taxon>
        <taxon>Natrinema</taxon>
    </lineage>
</organism>
<dbReference type="InterPro" id="IPR016032">
    <property type="entry name" value="Sig_transdc_resp-reg_C-effctor"/>
</dbReference>
<dbReference type="STRING" id="797303.Natpe_0671"/>
<feature type="domain" description="HTH bat-type" evidence="4">
    <location>
        <begin position="162"/>
        <end position="213"/>
    </location>
</feature>
<dbReference type="GO" id="GO:0006355">
    <property type="term" value="P:regulation of DNA-templated transcription"/>
    <property type="evidence" value="ECO:0007669"/>
    <property type="project" value="InterPro"/>
</dbReference>
<protein>
    <submittedName>
        <fullName evidence="6">DNA binding protein</fullName>
    </submittedName>
</protein>
<dbReference type="GeneID" id="14335130"/>
<dbReference type="eggNOG" id="arCOG02274">
    <property type="taxonomic scope" value="Archaea"/>
</dbReference>
<dbReference type="KEGG" id="npe:Natpe_0671"/>
<evidence type="ECO:0000256" key="3">
    <source>
        <dbReference type="SAM" id="MobiDB-lite"/>
    </source>
</evidence>
<evidence type="ECO:0000313" key="7">
    <source>
        <dbReference type="EMBL" id="ELY74930.1"/>
    </source>
</evidence>
<dbReference type="Pfam" id="PF04967">
    <property type="entry name" value="HTH_10"/>
    <property type="match status" value="1"/>
</dbReference>
<dbReference type="SUPFAM" id="SSF46894">
    <property type="entry name" value="C-terminal effector domain of the bipartite response regulators"/>
    <property type="match status" value="1"/>
</dbReference>
<dbReference type="EMBL" id="CP003372">
    <property type="protein sequence ID" value="AGB30595.1"/>
    <property type="molecule type" value="Genomic_DNA"/>
</dbReference>
<reference evidence="6" key="2">
    <citation type="submission" date="2012-02" db="EMBL/GenBank/DDBJ databases">
        <title>Complete sequence of chromosome of Natrinema pellirubrum DSM 15624.</title>
        <authorList>
            <consortium name="US DOE Joint Genome Institute"/>
            <person name="Lucas S."/>
            <person name="Han J."/>
            <person name="Lapidus A."/>
            <person name="Cheng J.-F."/>
            <person name="Goodwin L."/>
            <person name="Pitluck S."/>
            <person name="Peters L."/>
            <person name="Teshima H."/>
            <person name="Detter J.C."/>
            <person name="Han C."/>
            <person name="Tapia R."/>
            <person name="Land M."/>
            <person name="Hauser L."/>
            <person name="Kyrpides N."/>
            <person name="Ivanova N."/>
            <person name="Pagani I."/>
            <person name="Sproer C."/>
            <person name="Anderson I."/>
            <person name="Woyke T."/>
        </authorList>
    </citation>
    <scope>NUCLEOTIDE SEQUENCE</scope>
    <source>
        <strain evidence="6">DSM 15624</strain>
    </source>
</reference>
<dbReference type="Proteomes" id="UP000010843">
    <property type="component" value="Chromosome"/>
</dbReference>
<evidence type="ECO:0000313" key="6">
    <source>
        <dbReference type="EMBL" id="AGB30595.1"/>
    </source>
</evidence>
<dbReference type="PANTHER" id="PTHR34236">
    <property type="entry name" value="DIMETHYL SULFOXIDE REDUCTASE TRANSCRIPTIONAL ACTIVATOR"/>
    <property type="match status" value="1"/>
</dbReference>
<feature type="domain" description="HVO-0513-like N-terminal" evidence="5">
    <location>
        <begin position="23"/>
        <end position="151"/>
    </location>
</feature>
<reference evidence="7 9" key="3">
    <citation type="journal article" date="2014" name="PLoS Genet.">
        <title>Phylogenetically driven sequencing of extremely halophilic archaea reveals strategies for static and dynamic osmo-response.</title>
        <authorList>
            <person name="Becker E.A."/>
            <person name="Seitzer P.M."/>
            <person name="Tritt A."/>
            <person name="Larsen D."/>
            <person name="Krusor M."/>
            <person name="Yao A.I."/>
            <person name="Wu D."/>
            <person name="Madern D."/>
            <person name="Eisen J.A."/>
            <person name="Darling A.E."/>
            <person name="Facciotti M.T."/>
        </authorList>
    </citation>
    <scope>NUCLEOTIDE SEQUENCE [LARGE SCALE GENOMIC DNA]</scope>
    <source>
        <strain evidence="7 9">DSM 15624</strain>
    </source>
</reference>
<evidence type="ECO:0000259" key="4">
    <source>
        <dbReference type="Pfam" id="PF04967"/>
    </source>
</evidence>
<dbReference type="OrthoDB" id="27447at2157"/>
<dbReference type="InterPro" id="IPR036388">
    <property type="entry name" value="WH-like_DNA-bd_sf"/>
</dbReference>
<dbReference type="Proteomes" id="UP000011593">
    <property type="component" value="Unassembled WGS sequence"/>
</dbReference>
<dbReference type="Gene3D" id="1.10.10.10">
    <property type="entry name" value="Winged helix-like DNA-binding domain superfamily/Winged helix DNA-binding domain"/>
    <property type="match status" value="1"/>
</dbReference>
<name>L0JGC6_NATP1</name>
<evidence type="ECO:0000313" key="9">
    <source>
        <dbReference type="Proteomes" id="UP000011593"/>
    </source>
</evidence>
<keyword evidence="2" id="KW-0804">Transcription</keyword>
<dbReference type="EMBL" id="AOIE01000066">
    <property type="protein sequence ID" value="ELY74930.1"/>
    <property type="molecule type" value="Genomic_DNA"/>
</dbReference>
<dbReference type="GO" id="GO:0003677">
    <property type="term" value="F:DNA binding"/>
    <property type="evidence" value="ECO:0007669"/>
    <property type="project" value="InterPro"/>
</dbReference>
<evidence type="ECO:0000256" key="2">
    <source>
        <dbReference type="ARBA" id="ARBA00023163"/>
    </source>
</evidence>
<keyword evidence="1" id="KW-0805">Transcription regulation</keyword>
<dbReference type="PANTHER" id="PTHR34236:SF1">
    <property type="entry name" value="DIMETHYL SULFOXIDE REDUCTASE TRANSCRIPTIONAL ACTIVATOR"/>
    <property type="match status" value="1"/>
</dbReference>
<dbReference type="RefSeq" id="WP_006181529.1">
    <property type="nucleotide sequence ID" value="NC_019962.1"/>
</dbReference>